<dbReference type="InterPro" id="IPR038973">
    <property type="entry name" value="MutL/Mlh/Pms-like"/>
</dbReference>
<dbReference type="GO" id="GO:0016887">
    <property type="term" value="F:ATP hydrolysis activity"/>
    <property type="evidence" value="ECO:0007669"/>
    <property type="project" value="InterPro"/>
</dbReference>
<dbReference type="Pfam" id="PF08676">
    <property type="entry name" value="MutL_C"/>
    <property type="match status" value="1"/>
</dbReference>
<dbReference type="FunFam" id="3.30.1370.100:FF:000001">
    <property type="entry name" value="Mismatch repair endonuclease pms1, putative"/>
    <property type="match status" value="1"/>
</dbReference>
<dbReference type="AlphaFoldDB" id="A0A516AGA5"/>
<dbReference type="PANTHER" id="PTHR10073:SF52">
    <property type="entry name" value="MISMATCH REPAIR ENDONUCLEASE PMS2"/>
    <property type="match status" value="1"/>
</dbReference>
<dbReference type="InterPro" id="IPR042121">
    <property type="entry name" value="MutL_C_regsub"/>
</dbReference>
<dbReference type="PANTHER" id="PTHR10073">
    <property type="entry name" value="DNA MISMATCH REPAIR PROTEIN MLH, PMS, MUTL"/>
    <property type="match status" value="1"/>
</dbReference>
<evidence type="ECO:0000259" key="1">
    <source>
        <dbReference type="SMART" id="SM00853"/>
    </source>
</evidence>
<organism evidence="2">
    <name type="scientific">Lingulaulax polyedra</name>
    <name type="common">Dinoflagellate</name>
    <name type="synonym">Lingulodinium polyedra</name>
    <dbReference type="NCBI Taxonomy" id="160621"/>
    <lineage>
        <taxon>Eukaryota</taxon>
        <taxon>Sar</taxon>
        <taxon>Alveolata</taxon>
        <taxon>Dinophyceae</taxon>
        <taxon>Gonyaulacales</taxon>
        <taxon>Lingulodiniaceae</taxon>
        <taxon>Lingulaulax</taxon>
    </lineage>
</organism>
<name>A0A516AGA5_LINPO</name>
<dbReference type="InterPro" id="IPR042120">
    <property type="entry name" value="MutL_C_dimsub"/>
</dbReference>
<dbReference type="GO" id="GO:0006298">
    <property type="term" value="P:mismatch repair"/>
    <property type="evidence" value="ECO:0007669"/>
    <property type="project" value="InterPro"/>
</dbReference>
<dbReference type="GO" id="GO:0032389">
    <property type="term" value="C:MutLalpha complex"/>
    <property type="evidence" value="ECO:0007669"/>
    <property type="project" value="TreeGrafter"/>
</dbReference>
<reference evidence="2" key="1">
    <citation type="journal article" date="2019" name="Microorganisms">
        <title>DNA Damage Response Pathways in Dinoflagellates.</title>
        <authorList>
            <person name="Li C."/>
            <person name="Wong J."/>
        </authorList>
    </citation>
    <scope>NUCLEOTIDE SEQUENCE</scope>
</reference>
<dbReference type="InterPro" id="IPR014790">
    <property type="entry name" value="MutL_C"/>
</dbReference>
<protein>
    <submittedName>
        <fullName evidence="2">PMS1-like protein</fullName>
    </submittedName>
</protein>
<proteinExistence type="evidence at transcript level"/>
<dbReference type="GO" id="GO:0140664">
    <property type="term" value="F:ATP-dependent DNA damage sensor activity"/>
    <property type="evidence" value="ECO:0007669"/>
    <property type="project" value="InterPro"/>
</dbReference>
<dbReference type="InterPro" id="IPR037198">
    <property type="entry name" value="MutL_C_sf"/>
</dbReference>
<sequence length="370" mass="39832">MEQPPGQPPVVGCGARLTVGCSFQATVSMANLGSAVARRRHRAGVPGAGQVVAAASAAPSLQFPSAFSLASLRADETGRSSVEEVAKFNTGNVHTQEAGGAESTAFKFDKSCFSQMRVIGQFNLGFIIAALRTKGKDDDEPGRAGAAAPAGSLQLFIIDQHASDEKFRFEGLNRESRIDRQPLVTPHHLQLTPAQEQLAESHRQVFQLNGFELRRDEARPPGRRLRLASLPSCQGLVFGEKDVHDLLYNLEEAEAEQSRPSTQDASARGGLLDLSGHRALWSSTALPRPPKVWQLLACRACRGAVMIGKALRVAEMEKILANLSSLQQPWNCPHGRPTMRHLIDTGAARKAPRPPQPLASLLAQARQAAA</sequence>
<dbReference type="SUPFAM" id="SSF118116">
    <property type="entry name" value="DNA mismatch repair protein MutL"/>
    <property type="match status" value="1"/>
</dbReference>
<evidence type="ECO:0000313" key="2">
    <source>
        <dbReference type="EMBL" id="QDO16351.1"/>
    </source>
</evidence>
<dbReference type="SMART" id="SM00853">
    <property type="entry name" value="MutL_C"/>
    <property type="match status" value="1"/>
</dbReference>
<dbReference type="EMBL" id="MN125884">
    <property type="protein sequence ID" value="QDO16351.1"/>
    <property type="molecule type" value="mRNA"/>
</dbReference>
<dbReference type="Gene3D" id="3.30.1370.100">
    <property type="entry name" value="MutL, C-terminal domain, regulatory subdomain"/>
    <property type="match status" value="1"/>
</dbReference>
<feature type="domain" description="MutL C-terminal dimerisation" evidence="1">
    <location>
        <begin position="118"/>
        <end position="311"/>
    </location>
</feature>
<dbReference type="Gene3D" id="3.30.1540.20">
    <property type="entry name" value="MutL, C-terminal domain, dimerisation subdomain"/>
    <property type="match status" value="1"/>
</dbReference>
<dbReference type="GO" id="GO:0005524">
    <property type="term" value="F:ATP binding"/>
    <property type="evidence" value="ECO:0007669"/>
    <property type="project" value="InterPro"/>
</dbReference>
<accession>A0A516AGA5</accession>